<protein>
    <submittedName>
        <fullName evidence="1">Uncharacterized protein</fullName>
    </submittedName>
</protein>
<gene>
    <name evidence="1" type="ORF">LCGC14_0945030</name>
</gene>
<reference evidence="1" key="1">
    <citation type="journal article" date="2015" name="Nature">
        <title>Complex archaea that bridge the gap between prokaryotes and eukaryotes.</title>
        <authorList>
            <person name="Spang A."/>
            <person name="Saw J.H."/>
            <person name="Jorgensen S.L."/>
            <person name="Zaremba-Niedzwiedzka K."/>
            <person name="Martijn J."/>
            <person name="Lind A.E."/>
            <person name="van Eijk R."/>
            <person name="Schleper C."/>
            <person name="Guy L."/>
            <person name="Ettema T.J."/>
        </authorList>
    </citation>
    <scope>NUCLEOTIDE SEQUENCE</scope>
</reference>
<evidence type="ECO:0000313" key="1">
    <source>
        <dbReference type="EMBL" id="KKN19516.1"/>
    </source>
</evidence>
<sequence length="45" mass="5222">METLDIKRLRKEGVVQAREVLEAAQTTEEKHYARLALQRALRDKG</sequence>
<proteinExistence type="predicted"/>
<name>A0A0F9R2I8_9ZZZZ</name>
<accession>A0A0F9R2I8</accession>
<dbReference type="EMBL" id="LAZR01003327">
    <property type="protein sequence ID" value="KKN19516.1"/>
    <property type="molecule type" value="Genomic_DNA"/>
</dbReference>
<dbReference type="AlphaFoldDB" id="A0A0F9R2I8"/>
<comment type="caution">
    <text evidence="1">The sequence shown here is derived from an EMBL/GenBank/DDBJ whole genome shotgun (WGS) entry which is preliminary data.</text>
</comment>
<organism evidence="1">
    <name type="scientific">marine sediment metagenome</name>
    <dbReference type="NCBI Taxonomy" id="412755"/>
    <lineage>
        <taxon>unclassified sequences</taxon>
        <taxon>metagenomes</taxon>
        <taxon>ecological metagenomes</taxon>
    </lineage>
</organism>